<dbReference type="AlphaFoldDB" id="A0AAX0RRG4"/>
<accession>A0AAX0RRG4</accession>
<gene>
    <name evidence="1" type="ORF">CN689_15770</name>
</gene>
<proteinExistence type="predicted"/>
<comment type="caution">
    <text evidence="1">The sequence shown here is derived from an EMBL/GenBank/DDBJ whole genome shotgun (WGS) entry which is preliminary data.</text>
</comment>
<dbReference type="EMBL" id="NUEQ01000027">
    <property type="protein sequence ID" value="PEJ31655.1"/>
    <property type="molecule type" value="Genomic_DNA"/>
</dbReference>
<name>A0AAX0RRG4_9BACI</name>
<evidence type="ECO:0000313" key="1">
    <source>
        <dbReference type="EMBL" id="PEJ31655.1"/>
    </source>
</evidence>
<reference evidence="1 2" key="1">
    <citation type="submission" date="2017-09" db="EMBL/GenBank/DDBJ databases">
        <title>Large-scale bioinformatics analysis of Bacillus genomes uncovers conserved roles of natural products in bacterial physiology.</title>
        <authorList>
            <consortium name="Agbiome Team Llc"/>
            <person name="Bleich R.M."/>
            <person name="Kirk G.J."/>
            <person name="Santa Maria K.C."/>
            <person name="Allen S.E."/>
            <person name="Farag S."/>
            <person name="Shank E.A."/>
            <person name="Bowers A."/>
        </authorList>
    </citation>
    <scope>NUCLEOTIDE SEQUENCE [LARGE SCALE GENOMIC DNA]</scope>
    <source>
        <strain evidence="1 2">AFS003229</strain>
    </source>
</reference>
<dbReference type="Proteomes" id="UP000220106">
    <property type="component" value="Unassembled WGS sequence"/>
</dbReference>
<sequence>MMTNFMYDTPPLFLLEYFTHVTLFFSISKPAKNFLELETFIPLNVFQLHLKNNFYAKKNEGPEALRLHSSVYRSRLMLQFSP</sequence>
<organism evidence="1 2">
    <name type="scientific">Peribacillus butanolivorans</name>
    <dbReference type="NCBI Taxonomy" id="421767"/>
    <lineage>
        <taxon>Bacteria</taxon>
        <taxon>Bacillati</taxon>
        <taxon>Bacillota</taxon>
        <taxon>Bacilli</taxon>
        <taxon>Bacillales</taxon>
        <taxon>Bacillaceae</taxon>
        <taxon>Peribacillus</taxon>
    </lineage>
</organism>
<evidence type="ECO:0000313" key="2">
    <source>
        <dbReference type="Proteomes" id="UP000220106"/>
    </source>
</evidence>
<protein>
    <submittedName>
        <fullName evidence="1">Uncharacterized protein</fullName>
    </submittedName>
</protein>